<evidence type="ECO:0000256" key="1">
    <source>
        <dbReference type="SAM" id="SignalP"/>
    </source>
</evidence>
<dbReference type="EMBL" id="KZ857597">
    <property type="protein sequence ID" value="RDX40032.1"/>
    <property type="molecule type" value="Genomic_DNA"/>
</dbReference>
<keyword evidence="1" id="KW-0732">Signal</keyword>
<keyword evidence="3" id="KW-1185">Reference proteome</keyword>
<proteinExistence type="predicted"/>
<accession>A0A371CIC0</accession>
<gene>
    <name evidence="2" type="ORF">OH76DRAFT_1306621</name>
</gene>
<sequence>MLRMSRAVVAGLGALHILFPAYPCPPFLEIFTPIHEYDEVLNFLRYCEHLTPARPPTMPGNRGVRRVAYLTKGSSAVFVIEASVDFATYSLPSEWNSTLANYIGVYEYQSAYPDLTAAGRALV</sequence>
<reference evidence="2 3" key="1">
    <citation type="journal article" date="2018" name="Biotechnol. Biofuels">
        <title>Integrative visual omics of the white-rot fungus Polyporus brumalis exposes the biotechnological potential of its oxidative enzymes for delignifying raw plant biomass.</title>
        <authorList>
            <person name="Miyauchi S."/>
            <person name="Rancon A."/>
            <person name="Drula E."/>
            <person name="Hage H."/>
            <person name="Chaduli D."/>
            <person name="Favel A."/>
            <person name="Grisel S."/>
            <person name="Henrissat B."/>
            <person name="Herpoel-Gimbert I."/>
            <person name="Ruiz-Duenas F.J."/>
            <person name="Chevret D."/>
            <person name="Hainaut M."/>
            <person name="Lin J."/>
            <person name="Wang M."/>
            <person name="Pangilinan J."/>
            <person name="Lipzen A."/>
            <person name="Lesage-Meessen L."/>
            <person name="Navarro D."/>
            <person name="Riley R."/>
            <person name="Grigoriev I.V."/>
            <person name="Zhou S."/>
            <person name="Raouche S."/>
            <person name="Rosso M.N."/>
        </authorList>
    </citation>
    <scope>NUCLEOTIDE SEQUENCE [LARGE SCALE GENOMIC DNA]</scope>
    <source>
        <strain evidence="2 3">BRFM 1820</strain>
    </source>
</reference>
<feature type="signal peptide" evidence="1">
    <location>
        <begin position="1"/>
        <end position="23"/>
    </location>
</feature>
<feature type="chain" id="PRO_5016960490" evidence="1">
    <location>
        <begin position="24"/>
        <end position="123"/>
    </location>
</feature>
<protein>
    <submittedName>
        <fullName evidence="2">Uncharacterized protein</fullName>
    </submittedName>
</protein>
<dbReference type="AlphaFoldDB" id="A0A371CIC0"/>
<name>A0A371CIC0_9APHY</name>
<evidence type="ECO:0000313" key="3">
    <source>
        <dbReference type="Proteomes" id="UP000256964"/>
    </source>
</evidence>
<dbReference type="OrthoDB" id="2716206at2759"/>
<evidence type="ECO:0000313" key="2">
    <source>
        <dbReference type="EMBL" id="RDX40032.1"/>
    </source>
</evidence>
<dbReference type="Proteomes" id="UP000256964">
    <property type="component" value="Unassembled WGS sequence"/>
</dbReference>
<feature type="non-terminal residue" evidence="2">
    <location>
        <position position="123"/>
    </location>
</feature>
<organism evidence="2 3">
    <name type="scientific">Lentinus brumalis</name>
    <dbReference type="NCBI Taxonomy" id="2498619"/>
    <lineage>
        <taxon>Eukaryota</taxon>
        <taxon>Fungi</taxon>
        <taxon>Dikarya</taxon>
        <taxon>Basidiomycota</taxon>
        <taxon>Agaricomycotina</taxon>
        <taxon>Agaricomycetes</taxon>
        <taxon>Polyporales</taxon>
        <taxon>Polyporaceae</taxon>
        <taxon>Lentinus</taxon>
    </lineage>
</organism>